<gene>
    <name evidence="1" type="ORF">FOB48_04690</name>
</gene>
<protein>
    <submittedName>
        <fullName evidence="1">Holin</fullName>
    </submittedName>
</protein>
<accession>A0ABX6A476</accession>
<keyword evidence="2" id="KW-1185">Reference proteome</keyword>
<dbReference type="Pfam" id="PF16945">
    <property type="entry name" value="Phage_r1t_holin"/>
    <property type="match status" value="1"/>
</dbReference>
<organism evidence="1 2">
    <name type="scientific">Dermabacter vaginalis</name>
    <dbReference type="NCBI Taxonomy" id="1630135"/>
    <lineage>
        <taxon>Bacteria</taxon>
        <taxon>Bacillati</taxon>
        <taxon>Actinomycetota</taxon>
        <taxon>Actinomycetes</taxon>
        <taxon>Micrococcales</taxon>
        <taxon>Dermabacteraceae</taxon>
        <taxon>Dermabacter</taxon>
    </lineage>
</organism>
<dbReference type="InterPro" id="IPR020109">
    <property type="entry name" value="Holin_r1t"/>
</dbReference>
<proteinExistence type="predicted"/>
<reference evidence="1 2" key="1">
    <citation type="submission" date="2019-09" db="EMBL/GenBank/DDBJ databases">
        <title>FDA dAtabase for Regulatory Grade micrObial Sequences (FDA-ARGOS): Supporting development and validation of Infectious Disease Dx tests.</title>
        <authorList>
            <person name="Sciortino C."/>
            <person name="Tallon L."/>
            <person name="Sadzewicz L."/>
            <person name="Vavikolanu K."/>
            <person name="Mehta A."/>
            <person name="Aluvathingal J."/>
            <person name="Nadendla S."/>
            <person name="Nandy P."/>
            <person name="Geyer C."/>
            <person name="Yan Y."/>
            <person name="Sichtig H."/>
        </authorList>
    </citation>
    <scope>NUCLEOTIDE SEQUENCE [LARGE SCALE GENOMIC DNA]</scope>
    <source>
        <strain evidence="1 2">FDAARGOS_640</strain>
    </source>
</reference>
<dbReference type="RefSeq" id="WP_150333047.1">
    <property type="nucleotide sequence ID" value="NZ_CP044108.1"/>
</dbReference>
<evidence type="ECO:0000313" key="2">
    <source>
        <dbReference type="Proteomes" id="UP000323865"/>
    </source>
</evidence>
<dbReference type="Proteomes" id="UP000323865">
    <property type="component" value="Chromosome"/>
</dbReference>
<sequence length="77" mass="7980">MIGTKAWALGALERALKTMAQTLIALIGTEAVGITQLDWPSLLSVAATATLLSVLTSIVNADFTAGPSTNTHRADVE</sequence>
<name>A0ABX6A476_9MICO</name>
<evidence type="ECO:0000313" key="1">
    <source>
        <dbReference type="EMBL" id="QEU11662.1"/>
    </source>
</evidence>
<dbReference type="EMBL" id="CP044108">
    <property type="protein sequence ID" value="QEU11662.1"/>
    <property type="molecule type" value="Genomic_DNA"/>
</dbReference>